<dbReference type="KEGG" id="apes:FOC84_05090"/>
<name>A0A7D4DV78_9BURK</name>
<sequence length="128" mass="13849">MEPLAQPADGAQLAQCFSARALSFSRQREVDMDLLLRFGASPVLVGVRGGRVVAAAAPVTAMPSCDFSLSASADAWSRFWQPVPQAGWHDIFALSKRRELAIEGNLQPLMAHLQFIKDLLATGREAQA</sequence>
<evidence type="ECO:0000313" key="2">
    <source>
        <dbReference type="Proteomes" id="UP000500970"/>
    </source>
</evidence>
<dbReference type="RefSeq" id="WP_173143460.1">
    <property type="nucleotide sequence ID" value="NZ_CP053985.1"/>
</dbReference>
<organism evidence="1 2">
    <name type="scientific">Achromobacter pestifer</name>
    <dbReference type="NCBI Taxonomy" id="1353889"/>
    <lineage>
        <taxon>Bacteria</taxon>
        <taxon>Pseudomonadati</taxon>
        <taxon>Pseudomonadota</taxon>
        <taxon>Betaproteobacteria</taxon>
        <taxon>Burkholderiales</taxon>
        <taxon>Alcaligenaceae</taxon>
        <taxon>Achromobacter</taxon>
    </lineage>
</organism>
<gene>
    <name evidence="1" type="ORF">FOC84_05090</name>
</gene>
<dbReference type="EMBL" id="CP053985">
    <property type="protein sequence ID" value="QKH34355.1"/>
    <property type="molecule type" value="Genomic_DNA"/>
</dbReference>
<dbReference type="AlphaFoldDB" id="A0A7D4DV78"/>
<evidence type="ECO:0008006" key="3">
    <source>
        <dbReference type="Google" id="ProtNLM"/>
    </source>
</evidence>
<keyword evidence="2" id="KW-1185">Reference proteome</keyword>
<accession>A0A7D4DV78</accession>
<evidence type="ECO:0000313" key="1">
    <source>
        <dbReference type="EMBL" id="QKH34355.1"/>
    </source>
</evidence>
<protein>
    <recommendedName>
        <fullName evidence="3">SCP2 domain-containing protein</fullName>
    </recommendedName>
</protein>
<dbReference type="Proteomes" id="UP000500970">
    <property type="component" value="Chromosome"/>
</dbReference>
<reference evidence="1 2" key="1">
    <citation type="submission" date="2020-05" db="EMBL/GenBank/DDBJ databases">
        <title>FDA dAtabase for Regulatory Grade micrObial Sequences (FDA-ARGOS): Supporting development and validation of Infectious Disease Dx tests.</title>
        <authorList>
            <person name="Sproer C."/>
            <person name="Gronow S."/>
            <person name="Severitt S."/>
            <person name="Schroder I."/>
            <person name="Tallon L."/>
            <person name="Sadzewicz L."/>
            <person name="Zhao X."/>
            <person name="Vavikolanu K."/>
            <person name="Mehta A."/>
            <person name="Aluvathingal J."/>
            <person name="Nadendla S."/>
            <person name="Myers T."/>
            <person name="Yan Y."/>
            <person name="Sichtig H."/>
        </authorList>
    </citation>
    <scope>NUCLEOTIDE SEQUENCE [LARGE SCALE GENOMIC DNA]</scope>
    <source>
        <strain evidence="1 2">FDAARGOS_790</strain>
    </source>
</reference>
<proteinExistence type="predicted"/>